<keyword evidence="3" id="KW-1185">Reference proteome</keyword>
<gene>
    <name evidence="2" type="ORF">FHX34_102937</name>
</gene>
<dbReference type="EMBL" id="VIWY01000002">
    <property type="protein sequence ID" value="TWG24381.1"/>
    <property type="molecule type" value="Genomic_DNA"/>
</dbReference>
<feature type="compositionally biased region" description="Basic and acidic residues" evidence="1">
    <location>
        <begin position="17"/>
        <end position="36"/>
    </location>
</feature>
<accession>A0A561WKI7</accession>
<feature type="compositionally biased region" description="Low complexity" evidence="1">
    <location>
        <begin position="37"/>
        <end position="59"/>
    </location>
</feature>
<dbReference type="AlphaFoldDB" id="A0A561WKI7"/>
<evidence type="ECO:0000256" key="1">
    <source>
        <dbReference type="SAM" id="MobiDB-lite"/>
    </source>
</evidence>
<evidence type="ECO:0000313" key="2">
    <source>
        <dbReference type="EMBL" id="TWG24381.1"/>
    </source>
</evidence>
<reference evidence="2 3" key="1">
    <citation type="submission" date="2019-06" db="EMBL/GenBank/DDBJ databases">
        <title>Sequencing the genomes of 1000 actinobacteria strains.</title>
        <authorList>
            <person name="Klenk H.-P."/>
        </authorList>
    </citation>
    <scope>NUCLEOTIDE SEQUENCE [LARGE SCALE GENOMIC DNA]</scope>
    <source>
        <strain evidence="2 3">DSM 43866</strain>
    </source>
</reference>
<feature type="region of interest" description="Disordered" evidence="1">
    <location>
        <begin position="1"/>
        <end position="59"/>
    </location>
</feature>
<comment type="caution">
    <text evidence="2">The sequence shown here is derived from an EMBL/GenBank/DDBJ whole genome shotgun (WGS) entry which is preliminary data.</text>
</comment>
<organism evidence="2 3">
    <name type="scientific">Actinoplanes teichomyceticus</name>
    <dbReference type="NCBI Taxonomy" id="1867"/>
    <lineage>
        <taxon>Bacteria</taxon>
        <taxon>Bacillati</taxon>
        <taxon>Actinomycetota</taxon>
        <taxon>Actinomycetes</taxon>
        <taxon>Micromonosporales</taxon>
        <taxon>Micromonosporaceae</taxon>
        <taxon>Actinoplanes</taxon>
    </lineage>
</organism>
<evidence type="ECO:0000313" key="3">
    <source>
        <dbReference type="Proteomes" id="UP000320239"/>
    </source>
</evidence>
<sequence length="59" mass="6400">MRLVAHDPLSLPYQRAPRIEPGRNGDGGAGRHEHVADAGARARPAPPGRYGFARAFRPE</sequence>
<proteinExistence type="predicted"/>
<name>A0A561WKI7_ACTTI</name>
<dbReference type="Proteomes" id="UP000320239">
    <property type="component" value="Unassembled WGS sequence"/>
</dbReference>
<protein>
    <submittedName>
        <fullName evidence="2">Uncharacterized protein</fullName>
    </submittedName>
</protein>